<name>A0A6C0HKM4_9ZZZZ</name>
<keyword evidence="1" id="KW-1133">Transmembrane helix</keyword>
<keyword evidence="1" id="KW-0472">Membrane</keyword>
<proteinExistence type="predicted"/>
<organism evidence="2">
    <name type="scientific">viral metagenome</name>
    <dbReference type="NCBI Taxonomy" id="1070528"/>
    <lineage>
        <taxon>unclassified sequences</taxon>
        <taxon>metagenomes</taxon>
        <taxon>organismal metagenomes</taxon>
    </lineage>
</organism>
<reference evidence="2" key="1">
    <citation type="journal article" date="2020" name="Nature">
        <title>Giant virus diversity and host interactions through global metagenomics.</title>
        <authorList>
            <person name="Schulz F."/>
            <person name="Roux S."/>
            <person name="Paez-Espino D."/>
            <person name="Jungbluth S."/>
            <person name="Walsh D.A."/>
            <person name="Denef V.J."/>
            <person name="McMahon K.D."/>
            <person name="Konstantinidis K.T."/>
            <person name="Eloe-Fadrosh E.A."/>
            <person name="Kyrpides N.C."/>
            <person name="Woyke T."/>
        </authorList>
    </citation>
    <scope>NUCLEOTIDE SEQUENCE</scope>
    <source>
        <strain evidence="2">GVMAG-M-3300023184-135</strain>
    </source>
</reference>
<sequence>MQTLVDEFTLLRVRNNLLQSKNIQNLHGSWWFNIAMLLVIAAIMVFFLATQYSSTKEVIQAKESRKDIPRQELTWNNAVRNHIEL</sequence>
<protein>
    <submittedName>
        <fullName evidence="2">Uncharacterized protein</fullName>
    </submittedName>
</protein>
<dbReference type="AlphaFoldDB" id="A0A6C0HKM4"/>
<dbReference type="EMBL" id="MN739976">
    <property type="protein sequence ID" value="QHT80964.1"/>
    <property type="molecule type" value="Genomic_DNA"/>
</dbReference>
<feature type="transmembrane region" description="Helical" evidence="1">
    <location>
        <begin position="30"/>
        <end position="49"/>
    </location>
</feature>
<keyword evidence="1" id="KW-0812">Transmembrane</keyword>
<accession>A0A6C0HKM4</accession>
<evidence type="ECO:0000313" key="2">
    <source>
        <dbReference type="EMBL" id="QHT80964.1"/>
    </source>
</evidence>
<evidence type="ECO:0000256" key="1">
    <source>
        <dbReference type="SAM" id="Phobius"/>
    </source>
</evidence>